<accession>A0ABP1SB23</accession>
<feature type="region of interest" description="Disordered" evidence="2">
    <location>
        <begin position="381"/>
        <end position="409"/>
    </location>
</feature>
<evidence type="ECO:0000313" key="4">
    <source>
        <dbReference type="Proteomes" id="UP001642540"/>
    </source>
</evidence>
<reference evidence="3 4" key="1">
    <citation type="submission" date="2024-08" db="EMBL/GenBank/DDBJ databases">
        <authorList>
            <person name="Cucini C."/>
            <person name="Frati F."/>
        </authorList>
    </citation>
    <scope>NUCLEOTIDE SEQUENCE [LARGE SCALE GENOMIC DNA]</scope>
</reference>
<feature type="compositionally biased region" description="Polar residues" evidence="2">
    <location>
        <begin position="447"/>
        <end position="467"/>
    </location>
</feature>
<feature type="region of interest" description="Disordered" evidence="2">
    <location>
        <begin position="438"/>
        <end position="467"/>
    </location>
</feature>
<feature type="coiled-coil region" evidence="1">
    <location>
        <begin position="237"/>
        <end position="309"/>
    </location>
</feature>
<evidence type="ECO:0000256" key="1">
    <source>
        <dbReference type="SAM" id="Coils"/>
    </source>
</evidence>
<evidence type="ECO:0000256" key="2">
    <source>
        <dbReference type="SAM" id="MobiDB-lite"/>
    </source>
</evidence>
<protein>
    <submittedName>
        <fullName evidence="3">Uncharacterized protein</fullName>
    </submittedName>
</protein>
<feature type="compositionally biased region" description="Low complexity" evidence="2">
    <location>
        <begin position="1"/>
        <end position="18"/>
    </location>
</feature>
<feature type="coiled-coil region" evidence="1">
    <location>
        <begin position="153"/>
        <end position="180"/>
    </location>
</feature>
<feature type="compositionally biased region" description="Polar residues" evidence="2">
    <location>
        <begin position="80"/>
        <end position="90"/>
    </location>
</feature>
<feature type="region of interest" description="Disordered" evidence="2">
    <location>
        <begin position="326"/>
        <end position="348"/>
    </location>
</feature>
<proteinExistence type="predicted"/>
<name>A0ABP1SB23_9HEXA</name>
<keyword evidence="1" id="KW-0175">Coiled coil</keyword>
<gene>
    <name evidence="3" type="ORF">ODALV1_LOCUS31455</name>
</gene>
<comment type="caution">
    <text evidence="3">The sequence shown here is derived from an EMBL/GenBank/DDBJ whole genome shotgun (WGS) entry which is preliminary data.</text>
</comment>
<organism evidence="3 4">
    <name type="scientific">Orchesella dallaii</name>
    <dbReference type="NCBI Taxonomy" id="48710"/>
    <lineage>
        <taxon>Eukaryota</taxon>
        <taxon>Metazoa</taxon>
        <taxon>Ecdysozoa</taxon>
        <taxon>Arthropoda</taxon>
        <taxon>Hexapoda</taxon>
        <taxon>Collembola</taxon>
        <taxon>Entomobryomorpha</taxon>
        <taxon>Entomobryoidea</taxon>
        <taxon>Orchesellidae</taxon>
        <taxon>Orchesellinae</taxon>
        <taxon>Orchesella</taxon>
    </lineage>
</organism>
<dbReference type="Gene3D" id="3.40.50.300">
    <property type="entry name" value="P-loop containing nucleotide triphosphate hydrolases"/>
    <property type="match status" value="1"/>
</dbReference>
<feature type="region of interest" description="Disordered" evidence="2">
    <location>
        <begin position="1"/>
        <end position="100"/>
    </location>
</feature>
<dbReference type="Proteomes" id="UP001642540">
    <property type="component" value="Unassembled WGS sequence"/>
</dbReference>
<keyword evidence="4" id="KW-1185">Reference proteome</keyword>
<dbReference type="InterPro" id="IPR027417">
    <property type="entry name" value="P-loop_NTPase"/>
</dbReference>
<feature type="coiled-coil region" evidence="1">
    <location>
        <begin position="559"/>
        <end position="635"/>
    </location>
</feature>
<sequence length="641" mass="71458">MKPQPSNSRTTSNTFNFNVAPTPSPPTAPNYTNPGSHVNVPVASNQFPRSQVPHLPPENVMSSAASPGIRNYAQAPLHPSSHSPQAQLGQTPPPSRESPACARIHAGFSVFSHFITDFHTVQQEHNQEIFSLRSTINEKDVELRKLLGVNHDLHKKVDEKESIEKELVHLKNANTQLTNQVQLQKEAIKWKDDQYQSLMIQCGELQQRARDCENAKRKVETSLGQSKNNLTESEARITGLLKQVADGEKKITEVENEKKQLKLELGMEKIRTNQSKAGAERVLEKNEKLEKKLREMGKENKRLKNLTDNGAKILDHLHRKFVEAPKCNGSESGEECSQDGSNHENSTRNSEIIATENVTANSVPNQTVIVMQTEIEGEYSLSIPEDLSTNEQEAARKRPRASSDDDYYEDEEAGGLTIDETPLPKRMNLDNNSFVDAETTMEHQPESSENSQAFNKTSTSNSGSYQQSTYATQGAEGCLDTGAVAPPPNYGNGNTTLVAPNSGPSSAESSMEVASVPHHQCWETTDEMRARMLMSNSSNEIMQMLRRKEIIILNQGKLNQLYLNTNENLRKKNSELDETLEEIKSNLKGTETRLKNAQAEINGLKRDYNNHTNVINNLAGENQKLTAERNQLSKLATTNSR</sequence>
<feature type="compositionally biased region" description="Polar residues" evidence="2">
    <location>
        <begin position="29"/>
        <end position="49"/>
    </location>
</feature>
<evidence type="ECO:0000313" key="3">
    <source>
        <dbReference type="EMBL" id="CAL8148547.1"/>
    </source>
</evidence>
<dbReference type="EMBL" id="CAXLJM020000172">
    <property type="protein sequence ID" value="CAL8148547.1"/>
    <property type="molecule type" value="Genomic_DNA"/>
</dbReference>